<dbReference type="InterPro" id="IPR003035">
    <property type="entry name" value="RWP-RK_dom"/>
</dbReference>
<protein>
    <submittedName>
        <fullName evidence="9">Protein NLP1-like</fullName>
    </submittedName>
</protein>
<dbReference type="OrthoDB" id="6270329at2759"/>
<dbReference type="SUPFAM" id="SSF54277">
    <property type="entry name" value="CAD &amp; PB1 domains"/>
    <property type="match status" value="1"/>
</dbReference>
<dbReference type="GeneID" id="103701119"/>
<dbReference type="Gene3D" id="3.10.20.90">
    <property type="entry name" value="Phosphatidylinositol 3-kinase Catalytic Subunit, Chain A, domain 1"/>
    <property type="match status" value="1"/>
</dbReference>
<dbReference type="InterPro" id="IPR055081">
    <property type="entry name" value="NLP1-9_GAF"/>
</dbReference>
<reference evidence="8" key="1">
    <citation type="journal article" date="2019" name="Nat. Commun.">
        <title>Genome-wide association mapping of date palm fruit traits.</title>
        <authorList>
            <person name="Hazzouri K.M."/>
            <person name="Gros-Balthazard M."/>
            <person name="Flowers J.M."/>
            <person name="Copetti D."/>
            <person name="Lemansour A."/>
            <person name="Lebrun M."/>
            <person name="Masmoudi K."/>
            <person name="Ferrand S."/>
            <person name="Dhar M.I."/>
            <person name="Fresquez Z.A."/>
            <person name="Rosas U."/>
            <person name="Zhang J."/>
            <person name="Talag J."/>
            <person name="Lee S."/>
            <person name="Kudrna D."/>
            <person name="Powell R.F."/>
            <person name="Leitch I.J."/>
            <person name="Krueger R.R."/>
            <person name="Wing R.A."/>
            <person name="Amiri K.M.A."/>
            <person name="Purugganan M.D."/>
        </authorList>
    </citation>
    <scope>NUCLEOTIDE SEQUENCE [LARGE SCALE GENOMIC DNA]</scope>
    <source>
        <strain evidence="8">cv. Khalas</strain>
    </source>
</reference>
<dbReference type="PROSITE" id="PS51745">
    <property type="entry name" value="PB1"/>
    <property type="match status" value="1"/>
</dbReference>
<dbReference type="PROSITE" id="PS51519">
    <property type="entry name" value="RWP_RK"/>
    <property type="match status" value="1"/>
</dbReference>
<evidence type="ECO:0000313" key="8">
    <source>
        <dbReference type="Proteomes" id="UP000228380"/>
    </source>
</evidence>
<dbReference type="PANTHER" id="PTHR32002:SF79">
    <property type="entry name" value="OS09G0549450 PROTEIN"/>
    <property type="match status" value="1"/>
</dbReference>
<dbReference type="Pfam" id="PF02042">
    <property type="entry name" value="RWP-RK"/>
    <property type="match status" value="1"/>
</dbReference>
<feature type="region of interest" description="Disordered" evidence="5">
    <location>
        <begin position="698"/>
        <end position="796"/>
    </location>
</feature>
<feature type="compositionally biased region" description="Basic and acidic residues" evidence="5">
    <location>
        <begin position="719"/>
        <end position="732"/>
    </location>
</feature>
<evidence type="ECO:0000256" key="2">
    <source>
        <dbReference type="ARBA" id="ARBA00023125"/>
    </source>
</evidence>
<dbReference type="PANTHER" id="PTHR32002">
    <property type="entry name" value="PROTEIN NLP8"/>
    <property type="match status" value="1"/>
</dbReference>
<dbReference type="GO" id="GO:0003677">
    <property type="term" value="F:DNA binding"/>
    <property type="evidence" value="ECO:0007669"/>
    <property type="project" value="UniProtKB-KW"/>
</dbReference>
<organism evidence="8 9">
    <name type="scientific">Phoenix dactylifera</name>
    <name type="common">Date palm</name>
    <dbReference type="NCBI Taxonomy" id="42345"/>
    <lineage>
        <taxon>Eukaryota</taxon>
        <taxon>Viridiplantae</taxon>
        <taxon>Streptophyta</taxon>
        <taxon>Embryophyta</taxon>
        <taxon>Tracheophyta</taxon>
        <taxon>Spermatophyta</taxon>
        <taxon>Magnoliopsida</taxon>
        <taxon>Liliopsida</taxon>
        <taxon>Arecaceae</taxon>
        <taxon>Coryphoideae</taxon>
        <taxon>Phoeniceae</taxon>
        <taxon>Phoenix</taxon>
    </lineage>
</organism>
<dbReference type="InterPro" id="IPR045012">
    <property type="entry name" value="NLP"/>
</dbReference>
<sequence length="919" mass="102082">MEASSLPSRTLSDGAANLDLLDQLLSEEGWLEFPNSSDVLQTNTPSSMSPFDSLSFSPLFEVSYSNSTPVLPESDNPEDTDRSAISTNPPSDESQVEKIDRTHSLNSSTFGRIMYSVPSGELSTINPSPEPGTNWWIRPSSSISSVKERFMHALSYIKETHREGNVLVQLWVPMKRGDQLVLTTYGQPFLVDPNCEKLVNYREISTNYQFSAEESSGQALGLPGRVFLGGLPEWTPDVRCFTSSEFLRVGYAQRLDVRGTIALPVFERGGRSCLGVVEVVTTTRNISYSSELQNICNALQAVDLMSSEVLSVPHLKVSISSYQAALPEILEVLKTVCKIHKLPLAQTWIPCIQQGKTGSRHSKENYEDCVSTVDAACYVNNPSMLSFHRACSEHHLLKGQGVAGKAFTTNEPCFSPDIAASCKTEYPLSHHARMCNLKGAVAIRLRSIRTGNADFVLEFFLPLDCIGSEEQKLMLNSLSNTIQQACQTLQVVTIKELDDEAMLQLNESIPSELRFDRSGAEEGHRQNVDDVLSVEASEKETSRYLELEKHWVEGFTVTTHSNQPEVVLPAGEIFSEFKQHCQDLQKDANSHKDSFIDDSNFPLSRKAIEKRRTKAEKTVSLEVLRHYFAGSLKDAAKRIGVCPTTLKRICRKHGISRWPSRKIKKVDHSLKKLQVVIDSVHGADKALQLSSLYKEFTKTSGPDGNLSRSITFSPVNQKDLPESTHRQEDARFRLHLSSPSHSSSSCSQSSSSSHSSSSGAKQATQAAGFIIKPESSLEESPSGIPERKNSQVDLSLPTQEETLCPNRFEDHKSIIGHCSSRTLSSLHMDTSTWIRVKAMYGAEKVRLRLQPTWGFQDLKQEITKRFDIGNTSSVNLKYLDEDTEWILLTCDADLQECIHVYRSSGAATIKISVQSVGLS</sequence>
<evidence type="ECO:0000313" key="9">
    <source>
        <dbReference type="RefSeq" id="XP_026658046.1"/>
    </source>
</evidence>
<feature type="domain" description="RWP-RK" evidence="6">
    <location>
        <begin position="605"/>
        <end position="686"/>
    </location>
</feature>
<keyword evidence="2" id="KW-0238">DNA-binding</keyword>
<dbReference type="SMART" id="SM00666">
    <property type="entry name" value="PB1"/>
    <property type="match status" value="1"/>
</dbReference>
<keyword evidence="4" id="KW-0539">Nucleus</keyword>
<reference evidence="9" key="2">
    <citation type="submission" date="2025-08" db="UniProtKB">
        <authorList>
            <consortium name="RefSeq"/>
        </authorList>
    </citation>
    <scope>IDENTIFICATION</scope>
    <source>
        <tissue evidence="9">Young leaves</tissue>
    </source>
</reference>
<gene>
    <name evidence="9" type="primary">LOC103701119</name>
</gene>
<name>A0A8B8J1A7_PHODC</name>
<dbReference type="GO" id="GO:0003700">
    <property type="term" value="F:DNA-binding transcription factor activity"/>
    <property type="evidence" value="ECO:0007669"/>
    <property type="project" value="InterPro"/>
</dbReference>
<evidence type="ECO:0000259" key="7">
    <source>
        <dbReference type="PROSITE" id="PS51745"/>
    </source>
</evidence>
<dbReference type="Proteomes" id="UP000228380">
    <property type="component" value="Chromosome 17"/>
</dbReference>
<feature type="compositionally biased region" description="Polar residues" evidence="5">
    <location>
        <begin position="698"/>
        <end position="716"/>
    </location>
</feature>
<feature type="compositionally biased region" description="Low complexity" evidence="5">
    <location>
        <begin position="737"/>
        <end position="758"/>
    </location>
</feature>
<dbReference type="Pfam" id="PF00564">
    <property type="entry name" value="PB1"/>
    <property type="match status" value="1"/>
</dbReference>
<dbReference type="KEGG" id="pda:103701119"/>
<dbReference type="InterPro" id="IPR053793">
    <property type="entry name" value="PB1-like"/>
</dbReference>
<dbReference type="InterPro" id="IPR034891">
    <property type="entry name" value="PB1_NLP"/>
</dbReference>
<evidence type="ECO:0000259" key="6">
    <source>
        <dbReference type="PROSITE" id="PS51519"/>
    </source>
</evidence>
<feature type="region of interest" description="Disordered" evidence="5">
    <location>
        <begin position="67"/>
        <end position="98"/>
    </location>
</feature>
<dbReference type="AlphaFoldDB" id="A0A8B8J1A7"/>
<dbReference type="RefSeq" id="XP_026658046.1">
    <property type="nucleotide sequence ID" value="XM_026802245.2"/>
</dbReference>
<evidence type="ECO:0000256" key="1">
    <source>
        <dbReference type="ARBA" id="ARBA00023015"/>
    </source>
</evidence>
<feature type="domain" description="PB1" evidence="7">
    <location>
        <begin position="833"/>
        <end position="916"/>
    </location>
</feature>
<keyword evidence="8" id="KW-1185">Reference proteome</keyword>
<dbReference type="InterPro" id="IPR000270">
    <property type="entry name" value="PB1_dom"/>
</dbReference>
<feature type="compositionally biased region" description="Polar residues" evidence="5">
    <location>
        <begin position="83"/>
        <end position="93"/>
    </location>
</feature>
<keyword evidence="3" id="KW-0804">Transcription</keyword>
<proteinExistence type="predicted"/>
<evidence type="ECO:0000256" key="4">
    <source>
        <dbReference type="ARBA" id="ARBA00023242"/>
    </source>
</evidence>
<keyword evidence="1" id="KW-0805">Transcription regulation</keyword>
<dbReference type="CDD" id="cd06407">
    <property type="entry name" value="PB1_NLP"/>
    <property type="match status" value="1"/>
</dbReference>
<dbReference type="Pfam" id="PF22922">
    <property type="entry name" value="GAF_NLP"/>
    <property type="match status" value="1"/>
</dbReference>
<accession>A0A8B8J1A7</accession>
<evidence type="ECO:0000256" key="3">
    <source>
        <dbReference type="ARBA" id="ARBA00023163"/>
    </source>
</evidence>
<evidence type="ECO:0000256" key="5">
    <source>
        <dbReference type="SAM" id="MobiDB-lite"/>
    </source>
</evidence>